<evidence type="ECO:0000313" key="2">
    <source>
        <dbReference type="Proteomes" id="UP000009080"/>
    </source>
</evidence>
<organism evidence="1 2">
    <name type="scientific">Teredinibacter turnerae (strain ATCC 39867 / T7901)</name>
    <dbReference type="NCBI Taxonomy" id="377629"/>
    <lineage>
        <taxon>Bacteria</taxon>
        <taxon>Pseudomonadati</taxon>
        <taxon>Pseudomonadota</taxon>
        <taxon>Gammaproteobacteria</taxon>
        <taxon>Cellvibrionales</taxon>
        <taxon>Cellvibrionaceae</taxon>
        <taxon>Teredinibacter</taxon>
    </lineage>
</organism>
<dbReference type="PANTHER" id="PTHR43544:SF12">
    <property type="entry name" value="NAD(P)-BINDING ROSSMANN-FOLD SUPERFAMILY PROTEIN"/>
    <property type="match status" value="1"/>
</dbReference>
<dbReference type="Pfam" id="PF00106">
    <property type="entry name" value="adh_short"/>
    <property type="match status" value="1"/>
</dbReference>
<proteinExistence type="predicted"/>
<dbReference type="HOGENOM" id="CLU_010194_9_7_6"/>
<dbReference type="eggNOG" id="COG1028">
    <property type="taxonomic scope" value="Bacteria"/>
</dbReference>
<keyword evidence="2" id="KW-1185">Reference proteome</keyword>
<protein>
    <submittedName>
        <fullName evidence="1">Oxidoreductase, short chain dehydrogenase/reductase family</fullName>
    </submittedName>
</protein>
<dbReference type="EMBL" id="CP001614">
    <property type="protein sequence ID" value="ACR13587.1"/>
    <property type="molecule type" value="Genomic_DNA"/>
</dbReference>
<dbReference type="OrthoDB" id="9785826at2"/>
<accession>C5BT82</accession>
<dbReference type="GO" id="GO:0005737">
    <property type="term" value="C:cytoplasm"/>
    <property type="evidence" value="ECO:0007669"/>
    <property type="project" value="TreeGrafter"/>
</dbReference>
<sequence length="251" mass="26967">MRIVVIGAGAIGRALVSVYAKDPSNSVYNLTRREGQFVGGEHQNNVHAMCIKDVADKLGESTLFVPSDESVRRLASEVAASGPLDRVIVATGMLHSNGITPEKSLKALSYESLSTVFMVNAFYPAMVAKHFIPLLAKHETSVFAALSARVGSIEDNHLGGWYAYRASKAALNMLLKTASIEARRANPNALVVGLHPGTVDSDLSQPFQSRVPKGKLFSAEFAAQQLQSVVESLGPEANGRVFAWDGRVVPY</sequence>
<dbReference type="Gene3D" id="3.40.50.720">
    <property type="entry name" value="NAD(P)-binding Rossmann-like Domain"/>
    <property type="match status" value="1"/>
</dbReference>
<dbReference type="RefSeq" id="WP_015819701.1">
    <property type="nucleotide sequence ID" value="NC_012997.1"/>
</dbReference>
<dbReference type="InterPro" id="IPR036291">
    <property type="entry name" value="NAD(P)-bd_dom_sf"/>
</dbReference>
<dbReference type="GO" id="GO:0016491">
    <property type="term" value="F:oxidoreductase activity"/>
    <property type="evidence" value="ECO:0007669"/>
    <property type="project" value="TreeGrafter"/>
</dbReference>
<dbReference type="STRING" id="377629.TERTU_1506"/>
<dbReference type="PANTHER" id="PTHR43544">
    <property type="entry name" value="SHORT-CHAIN DEHYDROGENASE/REDUCTASE"/>
    <property type="match status" value="1"/>
</dbReference>
<dbReference type="KEGG" id="ttu:TERTU_1506"/>
<dbReference type="PRINTS" id="PR00081">
    <property type="entry name" value="GDHRDH"/>
</dbReference>
<dbReference type="InterPro" id="IPR051468">
    <property type="entry name" value="Fungal_SecMetab_SDRs"/>
</dbReference>
<dbReference type="SUPFAM" id="SSF51735">
    <property type="entry name" value="NAD(P)-binding Rossmann-fold domains"/>
    <property type="match status" value="1"/>
</dbReference>
<reference evidence="1 2" key="1">
    <citation type="journal article" date="2009" name="PLoS ONE">
        <title>The complete genome of Teredinibacter turnerae T7901: an intracellular endosymbiont of marine wood-boring bivalves (shipworms).</title>
        <authorList>
            <person name="Yang J.C."/>
            <person name="Madupu R."/>
            <person name="Durkin A.S."/>
            <person name="Ekborg N.A."/>
            <person name="Pedamallu C.S."/>
            <person name="Hostetler J.B."/>
            <person name="Radune D."/>
            <person name="Toms B.S."/>
            <person name="Henrissat B."/>
            <person name="Coutinho P.M."/>
            <person name="Schwarz S."/>
            <person name="Field L."/>
            <person name="Trindade-Silva A.E."/>
            <person name="Soares C.A.G."/>
            <person name="Elshahawi S."/>
            <person name="Hanora A."/>
            <person name="Schmidt E.W."/>
            <person name="Haygood M.G."/>
            <person name="Posfai J."/>
            <person name="Benner J."/>
            <person name="Madinger C."/>
            <person name="Nove J."/>
            <person name="Anton B."/>
            <person name="Chaudhary K."/>
            <person name="Foster J."/>
            <person name="Holman A."/>
            <person name="Kumar S."/>
            <person name="Lessard P.A."/>
            <person name="Luyten Y.A."/>
            <person name="Slatko B."/>
            <person name="Wood N."/>
            <person name="Wu B."/>
            <person name="Teplitski M."/>
            <person name="Mougous J.D."/>
            <person name="Ward N."/>
            <person name="Eisen J.A."/>
            <person name="Badger J.H."/>
            <person name="Distel D.L."/>
        </authorList>
    </citation>
    <scope>NUCLEOTIDE SEQUENCE [LARGE SCALE GENOMIC DNA]</scope>
    <source>
        <strain evidence="2">ATCC 39867 / T7901</strain>
    </source>
</reference>
<dbReference type="AlphaFoldDB" id="C5BT82"/>
<gene>
    <name evidence="1" type="ordered locus">TERTU_1506</name>
</gene>
<evidence type="ECO:0000313" key="1">
    <source>
        <dbReference type="EMBL" id="ACR13587.1"/>
    </source>
</evidence>
<name>C5BT82_TERTT</name>
<dbReference type="Proteomes" id="UP000009080">
    <property type="component" value="Chromosome"/>
</dbReference>
<dbReference type="InterPro" id="IPR002347">
    <property type="entry name" value="SDR_fam"/>
</dbReference>